<reference evidence="5" key="1">
    <citation type="submission" date="2021-01" db="EMBL/GenBank/DDBJ databases">
        <authorList>
            <person name="Corre E."/>
            <person name="Pelletier E."/>
            <person name="Niang G."/>
            <person name="Scheremetjew M."/>
            <person name="Finn R."/>
            <person name="Kale V."/>
            <person name="Holt S."/>
            <person name="Cochrane G."/>
            <person name="Meng A."/>
            <person name="Brown T."/>
            <person name="Cohen L."/>
        </authorList>
    </citation>
    <scope>NUCLEOTIDE SEQUENCE</scope>
    <source>
        <strain evidence="5">CCMP622</strain>
    </source>
</reference>
<feature type="compositionally biased region" description="Basic residues" evidence="4">
    <location>
        <begin position="196"/>
        <end position="207"/>
    </location>
</feature>
<dbReference type="PANTHER" id="PTHR44675">
    <property type="entry name" value="PAK1 INTERACTING PROTEIN 1"/>
    <property type="match status" value="1"/>
</dbReference>
<name>A0A7S2U0C1_9EUKA</name>
<evidence type="ECO:0000256" key="4">
    <source>
        <dbReference type="SAM" id="MobiDB-lite"/>
    </source>
</evidence>
<dbReference type="PROSITE" id="PS00678">
    <property type="entry name" value="WD_REPEATS_1"/>
    <property type="match status" value="1"/>
</dbReference>
<sequence>MAHRIKVRQTASDVAWSPDGSRYAVVFGTVSRSYNMDGDLLAEMKLSSKILSMRFLSSTSVAFGCDDGVITIFNAVTGWKTMKLERHKKRVRGLGVIPGESEDTGRIISGSSDGIICIWDVESGEVLGQSSGHGRITCIVACTEAASKSPEPTAKARKKKKNKKRKSSGPPANEKRKSVSIQESKNEVREVAARTNGRKKSRKKKRK</sequence>
<gene>
    <name evidence="5" type="ORF">LSP00402_LOCUS17816</name>
</gene>
<feature type="repeat" description="WD" evidence="3">
    <location>
        <begin position="84"/>
        <end position="129"/>
    </location>
</feature>
<evidence type="ECO:0000256" key="3">
    <source>
        <dbReference type="PROSITE-ProRule" id="PRU00221"/>
    </source>
</evidence>
<dbReference type="InterPro" id="IPR011047">
    <property type="entry name" value="Quinoprotein_ADH-like_sf"/>
</dbReference>
<organism evidence="5">
    <name type="scientific">Lotharella oceanica</name>
    <dbReference type="NCBI Taxonomy" id="641309"/>
    <lineage>
        <taxon>Eukaryota</taxon>
        <taxon>Sar</taxon>
        <taxon>Rhizaria</taxon>
        <taxon>Cercozoa</taxon>
        <taxon>Chlorarachniophyceae</taxon>
        <taxon>Lotharella</taxon>
    </lineage>
</organism>
<evidence type="ECO:0000313" key="5">
    <source>
        <dbReference type="EMBL" id="CAD9773824.1"/>
    </source>
</evidence>
<feature type="region of interest" description="Disordered" evidence="4">
    <location>
        <begin position="149"/>
        <end position="207"/>
    </location>
</feature>
<dbReference type="Gene3D" id="2.130.10.10">
    <property type="entry name" value="YVTN repeat-like/Quinoprotein amine dehydrogenase"/>
    <property type="match status" value="1"/>
</dbReference>
<dbReference type="SUPFAM" id="SSF50998">
    <property type="entry name" value="Quinoprotein alcohol dehydrogenase-like"/>
    <property type="match status" value="1"/>
</dbReference>
<dbReference type="SMART" id="SM00320">
    <property type="entry name" value="WD40"/>
    <property type="match status" value="2"/>
</dbReference>
<protein>
    <submittedName>
        <fullName evidence="5">Uncharacterized protein</fullName>
    </submittedName>
</protein>
<dbReference type="InterPro" id="IPR051959">
    <property type="entry name" value="PAK1-Kinase_Regulator"/>
</dbReference>
<dbReference type="Pfam" id="PF00400">
    <property type="entry name" value="WD40"/>
    <property type="match status" value="1"/>
</dbReference>
<keyword evidence="2" id="KW-0677">Repeat</keyword>
<dbReference type="InterPro" id="IPR015943">
    <property type="entry name" value="WD40/YVTN_repeat-like_dom_sf"/>
</dbReference>
<proteinExistence type="predicted"/>
<accession>A0A7S2U0C1</accession>
<keyword evidence="1 3" id="KW-0853">WD repeat</keyword>
<dbReference type="AlphaFoldDB" id="A0A7S2U0C1"/>
<dbReference type="PROSITE" id="PS50082">
    <property type="entry name" value="WD_REPEATS_2"/>
    <property type="match status" value="1"/>
</dbReference>
<dbReference type="EMBL" id="HBHP01028834">
    <property type="protein sequence ID" value="CAD9773824.1"/>
    <property type="molecule type" value="Transcribed_RNA"/>
</dbReference>
<feature type="compositionally biased region" description="Basic residues" evidence="4">
    <location>
        <begin position="155"/>
        <end position="167"/>
    </location>
</feature>
<dbReference type="InterPro" id="IPR001680">
    <property type="entry name" value="WD40_rpt"/>
</dbReference>
<dbReference type="PANTHER" id="PTHR44675:SF1">
    <property type="entry name" value="P21-ACTIVATED PROTEIN KINASE-INTERACTING PROTEIN 1"/>
    <property type="match status" value="1"/>
</dbReference>
<evidence type="ECO:0000256" key="2">
    <source>
        <dbReference type="ARBA" id="ARBA00022737"/>
    </source>
</evidence>
<evidence type="ECO:0000256" key="1">
    <source>
        <dbReference type="ARBA" id="ARBA00022574"/>
    </source>
</evidence>
<dbReference type="InterPro" id="IPR019775">
    <property type="entry name" value="WD40_repeat_CS"/>
</dbReference>